<evidence type="ECO:0000256" key="2">
    <source>
        <dbReference type="ARBA" id="ARBA00022519"/>
    </source>
</evidence>
<dbReference type="CDD" id="cd01068">
    <property type="entry name" value="globin_sensor"/>
    <property type="match status" value="1"/>
</dbReference>
<dbReference type="InterPro" id="IPR000727">
    <property type="entry name" value="T_SNARE_dom"/>
</dbReference>
<dbReference type="Gene3D" id="1.10.490.10">
    <property type="entry name" value="Globins"/>
    <property type="match status" value="1"/>
</dbReference>
<dbReference type="InterPro" id="IPR012292">
    <property type="entry name" value="Globin/Proto"/>
</dbReference>
<accession>A0ABW9ZI12</accession>
<dbReference type="Proteomes" id="UP000541347">
    <property type="component" value="Unassembled WGS sequence"/>
</dbReference>
<keyword evidence="2" id="KW-0472">Membrane</keyword>
<keyword evidence="3 5" id="KW-0807">Transducer</keyword>
<dbReference type="InterPro" id="IPR009050">
    <property type="entry name" value="Globin-like_sf"/>
</dbReference>
<dbReference type="InterPro" id="IPR039379">
    <property type="entry name" value="Protoglobin_sensor_dom"/>
</dbReference>
<keyword evidence="2" id="KW-1003">Cell membrane</keyword>
<dbReference type="Pfam" id="PF11563">
    <property type="entry name" value="Protoglobin"/>
    <property type="match status" value="1"/>
</dbReference>
<evidence type="ECO:0000256" key="5">
    <source>
        <dbReference type="PROSITE-ProRule" id="PRU00284"/>
    </source>
</evidence>
<dbReference type="PANTHER" id="PTHR32089">
    <property type="entry name" value="METHYL-ACCEPTING CHEMOTAXIS PROTEIN MCPB"/>
    <property type="match status" value="1"/>
</dbReference>
<dbReference type="InterPro" id="IPR044398">
    <property type="entry name" value="Globin-sensor_dom"/>
</dbReference>
<feature type="region of interest" description="Disordered" evidence="6">
    <location>
        <begin position="195"/>
        <end position="220"/>
    </location>
</feature>
<evidence type="ECO:0000259" key="8">
    <source>
        <dbReference type="PROSITE" id="PS50192"/>
    </source>
</evidence>
<name>A0ABW9ZI12_9HYPH</name>
<dbReference type="RefSeq" id="WP_161673818.1">
    <property type="nucleotide sequence ID" value="NZ_JAABLP010000001.1"/>
</dbReference>
<reference evidence="9 10" key="1">
    <citation type="submission" date="2020-01" db="EMBL/GenBank/DDBJ databases">
        <authorList>
            <person name="Peng S.Y."/>
            <person name="Li J."/>
            <person name="Wang M."/>
            <person name="Wang L."/>
            <person name="Wang C.Q."/>
            <person name="Wang J.R."/>
        </authorList>
    </citation>
    <scope>NUCLEOTIDE SEQUENCE [LARGE SCALE GENOMIC DNA]</scope>
    <source>
        <strain evidence="9 10">XCT-34</strain>
    </source>
</reference>
<feature type="domain" description="T-SNARE coiled-coil homology" evidence="8">
    <location>
        <begin position="341"/>
        <end position="403"/>
    </location>
</feature>
<dbReference type="SMART" id="SM00283">
    <property type="entry name" value="MA"/>
    <property type="match status" value="1"/>
</dbReference>
<dbReference type="PROSITE" id="PS50111">
    <property type="entry name" value="CHEMOTAXIS_TRANSDUC_2"/>
    <property type="match status" value="1"/>
</dbReference>
<evidence type="ECO:0000313" key="10">
    <source>
        <dbReference type="Proteomes" id="UP000541347"/>
    </source>
</evidence>
<evidence type="ECO:0000256" key="1">
    <source>
        <dbReference type="ARBA" id="ARBA00004429"/>
    </source>
</evidence>
<feature type="domain" description="Methyl-accepting transducer" evidence="7">
    <location>
        <begin position="189"/>
        <end position="411"/>
    </location>
</feature>
<dbReference type="PRINTS" id="PR00260">
    <property type="entry name" value="CHEMTRNSDUCR"/>
</dbReference>
<dbReference type="PROSITE" id="PS50192">
    <property type="entry name" value="T_SNARE"/>
    <property type="match status" value="1"/>
</dbReference>
<evidence type="ECO:0000256" key="4">
    <source>
        <dbReference type="ARBA" id="ARBA00029447"/>
    </source>
</evidence>
<comment type="caution">
    <text evidence="9">The sequence shown here is derived from an EMBL/GenBank/DDBJ whole genome shotgun (WGS) entry which is preliminary data.</text>
</comment>
<evidence type="ECO:0000256" key="3">
    <source>
        <dbReference type="ARBA" id="ARBA00023224"/>
    </source>
</evidence>
<dbReference type="SUPFAM" id="SSF46458">
    <property type="entry name" value="Globin-like"/>
    <property type="match status" value="1"/>
</dbReference>
<evidence type="ECO:0000313" key="9">
    <source>
        <dbReference type="EMBL" id="NBN62672.1"/>
    </source>
</evidence>
<dbReference type="InterPro" id="IPR004090">
    <property type="entry name" value="Chemotax_Me-accpt_rcpt"/>
</dbReference>
<organism evidence="9 10">
    <name type="scientific">Pannonibacter tanglangensis</name>
    <dbReference type="NCBI Taxonomy" id="2750084"/>
    <lineage>
        <taxon>Bacteria</taxon>
        <taxon>Pseudomonadati</taxon>
        <taxon>Pseudomonadota</taxon>
        <taxon>Alphaproteobacteria</taxon>
        <taxon>Hyphomicrobiales</taxon>
        <taxon>Stappiaceae</taxon>
        <taxon>Pannonibacter</taxon>
    </lineage>
</organism>
<dbReference type="PANTHER" id="PTHR32089:SF112">
    <property type="entry name" value="LYSOZYME-LIKE PROTEIN-RELATED"/>
    <property type="match status" value="1"/>
</dbReference>
<comment type="similarity">
    <text evidence="4">Belongs to the methyl-accepting chemotaxis (MCP) protein family.</text>
</comment>
<dbReference type="Gene3D" id="1.10.287.950">
    <property type="entry name" value="Methyl-accepting chemotaxis protein"/>
    <property type="match status" value="1"/>
</dbReference>
<protein>
    <submittedName>
        <fullName evidence="9">Chemotaxis protein</fullName>
    </submittedName>
</protein>
<dbReference type="EMBL" id="JAABLP010000001">
    <property type="protein sequence ID" value="NBN62672.1"/>
    <property type="molecule type" value="Genomic_DNA"/>
</dbReference>
<dbReference type="InterPro" id="IPR004089">
    <property type="entry name" value="MCPsignal_dom"/>
</dbReference>
<evidence type="ECO:0000256" key="6">
    <source>
        <dbReference type="SAM" id="MobiDB-lite"/>
    </source>
</evidence>
<evidence type="ECO:0000259" key="7">
    <source>
        <dbReference type="PROSITE" id="PS50111"/>
    </source>
</evidence>
<proteinExistence type="inferred from homology"/>
<comment type="subcellular location">
    <subcellularLocation>
        <location evidence="1">Cell inner membrane</location>
        <topology evidence="1">Multi-pass membrane protein</topology>
    </subcellularLocation>
</comment>
<dbReference type="SUPFAM" id="SSF58104">
    <property type="entry name" value="Methyl-accepting chemotaxis protein (MCP) signaling domain"/>
    <property type="match status" value="1"/>
</dbReference>
<keyword evidence="10" id="KW-1185">Reference proteome</keyword>
<gene>
    <name evidence="9" type="ORF">GWI71_03170</name>
</gene>
<sequence>MHAQTDETSARLRFAQIDGDTRQSLRELWPVVAASLPTILDGFYRHVKADPTMARMIGTRDSHLKKSQETHWARLFGGDFDKAYVDSIDRIGRAHVRIGLEPKWYIAGYQYVLNELIALIIRRNRFSPSRATRQIAALNKAVFMDLDFAISTYQQVLMEQREEQARRINLAIETFRSKVDASMATVDARAAEVTTQASSLSSRSQSAMSEADEASQASQVTTGNIQTIAAATEELASSIAELSRQITGASDVARRANSEADRTAEEVGRLSDSAQRIGDVISLIQAIAEQTNLLALNATIEAARAGEAGRGFAVVAAEVKELANQTSKATEEISSQINAIQSATQNAVKSISAISDTVRQVDNMTASLAAAVEEQGAATREISSNIQSAASRSRQLAGNVDRVSATITATGQVAGQFQTSAEDLKRCSADIATDVRDFFAALKAVANQDAAAEGAHGRGRAA</sequence>
<feature type="compositionally biased region" description="Low complexity" evidence="6">
    <location>
        <begin position="197"/>
        <end position="209"/>
    </location>
</feature>
<dbReference type="Pfam" id="PF00015">
    <property type="entry name" value="MCPsignal"/>
    <property type="match status" value="1"/>
</dbReference>
<keyword evidence="2" id="KW-0997">Cell inner membrane</keyword>